<name>A0A6M4IMJ6_9BACT</name>
<dbReference type="PROSITE" id="PS51257">
    <property type="entry name" value="PROKAR_LIPOPROTEIN"/>
    <property type="match status" value="1"/>
</dbReference>
<reference evidence="1 2" key="1">
    <citation type="submission" date="2020-05" db="EMBL/GenBank/DDBJ databases">
        <title>Complete genome sequence of Gemmatimonas greenlandica TET16.</title>
        <authorList>
            <person name="Zeng Y."/>
        </authorList>
    </citation>
    <scope>NUCLEOTIDE SEQUENCE [LARGE SCALE GENOMIC DNA]</scope>
    <source>
        <strain evidence="1 2">TET16</strain>
    </source>
</reference>
<dbReference type="RefSeq" id="WP_171225310.1">
    <property type="nucleotide sequence ID" value="NZ_CP053085.1"/>
</dbReference>
<protein>
    <recommendedName>
        <fullName evidence="3">Lipoprotein</fullName>
    </recommendedName>
</protein>
<evidence type="ECO:0000313" key="2">
    <source>
        <dbReference type="Proteomes" id="UP000500938"/>
    </source>
</evidence>
<dbReference type="EMBL" id="CP053085">
    <property type="protein sequence ID" value="QJR35880.1"/>
    <property type="molecule type" value="Genomic_DNA"/>
</dbReference>
<dbReference type="KEGG" id="ggr:HKW67_10335"/>
<organism evidence="1 2">
    <name type="scientific">Gemmatimonas groenlandica</name>
    <dbReference type="NCBI Taxonomy" id="2732249"/>
    <lineage>
        <taxon>Bacteria</taxon>
        <taxon>Pseudomonadati</taxon>
        <taxon>Gemmatimonadota</taxon>
        <taxon>Gemmatimonadia</taxon>
        <taxon>Gemmatimonadales</taxon>
        <taxon>Gemmatimonadaceae</taxon>
        <taxon>Gemmatimonas</taxon>
    </lineage>
</organism>
<keyword evidence="2" id="KW-1185">Reference proteome</keyword>
<sequence length="144" mass="15279">MKTRVIITVLSAVALSTGCGPSVRTRVANAMQGCLAVRNPAFMRGEGERALSIPLPPAVDSLASGTAYTFGLIVYQETADQATTQAEVTCALELGSRYESEDTREWLGYFSRHPNAPVANLAKRLLDAQLKQIGAAPQSSAAPK</sequence>
<evidence type="ECO:0008006" key="3">
    <source>
        <dbReference type="Google" id="ProtNLM"/>
    </source>
</evidence>
<proteinExistence type="predicted"/>
<gene>
    <name evidence="1" type="ORF">HKW67_10335</name>
</gene>
<dbReference type="Proteomes" id="UP000500938">
    <property type="component" value="Chromosome"/>
</dbReference>
<accession>A0A6M4IMJ6</accession>
<dbReference type="AlphaFoldDB" id="A0A6M4IMJ6"/>
<evidence type="ECO:0000313" key="1">
    <source>
        <dbReference type="EMBL" id="QJR35880.1"/>
    </source>
</evidence>